<accession>A0A182FXP6</accession>
<name>A0A182FXP6_ANOAL</name>
<dbReference type="VEuPathDB" id="VectorBase:AALB014413"/>
<organism evidence="1 2">
    <name type="scientific">Anopheles albimanus</name>
    <name type="common">New world malaria mosquito</name>
    <dbReference type="NCBI Taxonomy" id="7167"/>
    <lineage>
        <taxon>Eukaryota</taxon>
        <taxon>Metazoa</taxon>
        <taxon>Ecdysozoa</taxon>
        <taxon>Arthropoda</taxon>
        <taxon>Hexapoda</taxon>
        <taxon>Insecta</taxon>
        <taxon>Pterygota</taxon>
        <taxon>Neoptera</taxon>
        <taxon>Endopterygota</taxon>
        <taxon>Diptera</taxon>
        <taxon>Nematocera</taxon>
        <taxon>Culicoidea</taxon>
        <taxon>Culicidae</taxon>
        <taxon>Anophelinae</taxon>
        <taxon>Anopheles</taxon>
    </lineage>
</organism>
<dbReference type="Proteomes" id="UP000069272">
    <property type="component" value="Chromosome 3L"/>
</dbReference>
<sequence length="101" mass="11295">MRSFRLESVLIGHIVDGVHLAIIGGEGVRAAHHQCRVLVVELLELGLLLPLDSVARVELEVVTIEPVVIVVVLQHLGILLLGSRCRQHARRRHESHQQNDR</sequence>
<evidence type="ECO:0000313" key="1">
    <source>
        <dbReference type="EnsemblMetazoa" id="AALB014413-PA"/>
    </source>
</evidence>
<dbReference type="EnsemblMetazoa" id="AALB014413-RA">
    <property type="protein sequence ID" value="AALB014413-PA"/>
    <property type="gene ID" value="AALB014413"/>
</dbReference>
<proteinExistence type="predicted"/>
<reference evidence="1 2" key="1">
    <citation type="journal article" date="2017" name="G3 (Bethesda)">
        <title>The Physical Genome Mapping of Anopheles albimanus Corrected Scaffold Misassemblies and Identified Interarm Rearrangements in Genus Anopheles.</title>
        <authorList>
            <person name="Artemov G.N."/>
            <person name="Peery A.N."/>
            <person name="Jiang X."/>
            <person name="Tu Z."/>
            <person name="Stegniy V.N."/>
            <person name="Sharakhova M.V."/>
            <person name="Sharakhov I.V."/>
        </authorList>
    </citation>
    <scope>NUCLEOTIDE SEQUENCE [LARGE SCALE GENOMIC DNA]</scope>
    <source>
        <strain evidence="1 2">ALBI9_A</strain>
    </source>
</reference>
<keyword evidence="2" id="KW-1185">Reference proteome</keyword>
<dbReference type="AlphaFoldDB" id="A0A182FXP6"/>
<protein>
    <submittedName>
        <fullName evidence="1">Uncharacterized protein</fullName>
    </submittedName>
</protein>
<reference evidence="1" key="2">
    <citation type="submission" date="2022-08" db="UniProtKB">
        <authorList>
            <consortium name="EnsemblMetazoa"/>
        </authorList>
    </citation>
    <scope>IDENTIFICATION</scope>
    <source>
        <strain evidence="1">STECLA/ALBI9_A</strain>
    </source>
</reference>
<evidence type="ECO:0000313" key="2">
    <source>
        <dbReference type="Proteomes" id="UP000069272"/>
    </source>
</evidence>